<dbReference type="Proteomes" id="UP000218172">
    <property type="component" value="Unassembled WGS sequence"/>
</dbReference>
<evidence type="ECO:0000256" key="1">
    <source>
        <dbReference type="SAM" id="SignalP"/>
    </source>
</evidence>
<protein>
    <recommendedName>
        <fullName evidence="4">Serine protease</fullName>
    </recommendedName>
</protein>
<dbReference type="InterPro" id="IPR009003">
    <property type="entry name" value="Peptidase_S1_PA"/>
</dbReference>
<evidence type="ECO:0000313" key="3">
    <source>
        <dbReference type="Proteomes" id="UP000218172"/>
    </source>
</evidence>
<feature type="signal peptide" evidence="1">
    <location>
        <begin position="1"/>
        <end position="25"/>
    </location>
</feature>
<organism evidence="2 3">
    <name type="scientific">SAR86 cluster bacterium</name>
    <dbReference type="NCBI Taxonomy" id="2030880"/>
    <lineage>
        <taxon>Bacteria</taxon>
        <taxon>Pseudomonadati</taxon>
        <taxon>Pseudomonadota</taxon>
        <taxon>Gammaproteobacteria</taxon>
        <taxon>SAR86 cluster</taxon>
    </lineage>
</organism>
<evidence type="ECO:0008006" key="4">
    <source>
        <dbReference type="Google" id="ProtNLM"/>
    </source>
</evidence>
<gene>
    <name evidence="2" type="ORF">COC19_06475</name>
</gene>
<dbReference type="SUPFAM" id="SSF50494">
    <property type="entry name" value="Trypsin-like serine proteases"/>
    <property type="match status" value="1"/>
</dbReference>
<reference evidence="3" key="1">
    <citation type="submission" date="2017-08" db="EMBL/GenBank/DDBJ databases">
        <title>A dynamic microbial community with high functional redundancy inhabits the cold, oxic subseafloor aquifer.</title>
        <authorList>
            <person name="Tully B.J."/>
            <person name="Wheat C.G."/>
            <person name="Glazer B.T."/>
            <person name="Huber J.A."/>
        </authorList>
    </citation>
    <scope>NUCLEOTIDE SEQUENCE [LARGE SCALE GENOMIC DNA]</scope>
</reference>
<sequence>MKKNSVRWQASAAALALLYTAQSLAIPAVDEIESSIVRVVIGGHGTGWVVSPGVIATNWHVTDGNTSFDIYPAGTDQEFRGELIWQGNSARDIGLISVPGLNLTPFKLFTDDAIRGSDSYTVGFPGLGDDLTGRANVNVSVYGGTIALVTENVNGVRIIQHTNIVNAGNSGGP</sequence>
<name>A0A2A4MIW8_9GAMM</name>
<dbReference type="Gene3D" id="2.40.10.120">
    <property type="match status" value="1"/>
</dbReference>
<evidence type="ECO:0000313" key="2">
    <source>
        <dbReference type="EMBL" id="PCH59961.1"/>
    </source>
</evidence>
<dbReference type="Pfam" id="PF13365">
    <property type="entry name" value="Trypsin_2"/>
    <property type="match status" value="1"/>
</dbReference>
<keyword evidence="1" id="KW-0732">Signal</keyword>
<dbReference type="AlphaFoldDB" id="A0A2A4MIW8"/>
<accession>A0A2A4MIW8</accession>
<feature type="non-terminal residue" evidence="2">
    <location>
        <position position="173"/>
    </location>
</feature>
<feature type="chain" id="PRO_5012788474" description="Serine protease" evidence="1">
    <location>
        <begin position="26"/>
        <end position="173"/>
    </location>
</feature>
<proteinExistence type="predicted"/>
<dbReference type="EMBL" id="NVQR01000103">
    <property type="protein sequence ID" value="PCH59961.1"/>
    <property type="molecule type" value="Genomic_DNA"/>
</dbReference>
<comment type="caution">
    <text evidence="2">The sequence shown here is derived from an EMBL/GenBank/DDBJ whole genome shotgun (WGS) entry which is preliminary data.</text>
</comment>